<dbReference type="EMBL" id="FTMA01000006">
    <property type="protein sequence ID" value="SIR11510.1"/>
    <property type="molecule type" value="Genomic_DNA"/>
</dbReference>
<dbReference type="STRING" id="228959.SAMN05421797_106153"/>
<evidence type="ECO:0008006" key="3">
    <source>
        <dbReference type="Google" id="ProtNLM"/>
    </source>
</evidence>
<dbReference type="OrthoDB" id="9794261at2"/>
<proteinExistence type="predicted"/>
<protein>
    <recommendedName>
        <fullName evidence="3">DUF4998 domain-containing protein</fullName>
    </recommendedName>
</protein>
<dbReference type="PROSITE" id="PS51257">
    <property type="entry name" value="PROKAR_LIPOPROTEIN"/>
    <property type="match status" value="1"/>
</dbReference>
<reference evidence="2" key="1">
    <citation type="submission" date="2017-01" db="EMBL/GenBank/DDBJ databases">
        <authorList>
            <person name="Varghese N."/>
            <person name="Submissions S."/>
        </authorList>
    </citation>
    <scope>NUCLEOTIDE SEQUENCE [LARGE SCALE GENOMIC DNA]</scope>
    <source>
        <strain evidence="2">DSM 15366</strain>
    </source>
</reference>
<dbReference type="AlphaFoldDB" id="A0A1N6YAB5"/>
<dbReference type="RefSeq" id="WP_076549702.1">
    <property type="nucleotide sequence ID" value="NZ_FTMA01000006.1"/>
</dbReference>
<dbReference type="Pfam" id="PF16389">
    <property type="entry name" value="DUF4998"/>
    <property type="match status" value="1"/>
</dbReference>
<evidence type="ECO:0000313" key="1">
    <source>
        <dbReference type="EMBL" id="SIR11510.1"/>
    </source>
</evidence>
<gene>
    <name evidence="1" type="ORF">SAMN05421797_106153</name>
</gene>
<organism evidence="1 2">
    <name type="scientific">Maribacter ulvicola</name>
    <dbReference type="NCBI Taxonomy" id="228959"/>
    <lineage>
        <taxon>Bacteria</taxon>
        <taxon>Pseudomonadati</taxon>
        <taxon>Bacteroidota</taxon>
        <taxon>Flavobacteriia</taxon>
        <taxon>Flavobacteriales</taxon>
        <taxon>Flavobacteriaceae</taxon>
        <taxon>Maribacter</taxon>
    </lineage>
</organism>
<dbReference type="Proteomes" id="UP000186953">
    <property type="component" value="Unassembled WGS sequence"/>
</dbReference>
<accession>A0A1N6YAB5</accession>
<name>A0A1N6YAB5_9FLAO</name>
<evidence type="ECO:0000313" key="2">
    <source>
        <dbReference type="Proteomes" id="UP000186953"/>
    </source>
</evidence>
<keyword evidence="2" id="KW-1185">Reference proteome</keyword>
<sequence length="252" mass="28738">MKDNRKKIILGICSLMILGMISIACEDSYEQHLEYIENGEIIYPTKVNNLKSLTGNNRVKIVGTLKNAFNVKKVVVTWGALEEEKQTYEYVRSEEEIDTLNLIVDNLGENVYTLQVFTMDGKNNTSLKTTIVERIYGSIYAENLIPRDVISIEIKTEDLVVLTFKSQDDSRLTRHTNIVYYNTSGEEVSKTISEEEDTISLDSIDVNSALTYRTYYVPTADDFEGNKTAIDSFPSPWKELTLPDEFENVLNK</sequence>